<feature type="transmembrane region" description="Helical" evidence="1">
    <location>
        <begin position="30"/>
        <end position="58"/>
    </location>
</feature>
<evidence type="ECO:0000313" key="2">
    <source>
        <dbReference type="EMBL" id="GAU93056.1"/>
    </source>
</evidence>
<keyword evidence="1" id="KW-0472">Membrane</keyword>
<protein>
    <recommendedName>
        <fullName evidence="4">MARVEL domain-containing protein</fullName>
    </recommendedName>
</protein>
<evidence type="ECO:0008006" key="4">
    <source>
        <dbReference type="Google" id="ProtNLM"/>
    </source>
</evidence>
<organism evidence="2 3">
    <name type="scientific">Ramazzottius varieornatus</name>
    <name type="common">Water bear</name>
    <name type="synonym">Tardigrade</name>
    <dbReference type="NCBI Taxonomy" id="947166"/>
    <lineage>
        <taxon>Eukaryota</taxon>
        <taxon>Metazoa</taxon>
        <taxon>Ecdysozoa</taxon>
        <taxon>Tardigrada</taxon>
        <taxon>Eutardigrada</taxon>
        <taxon>Parachela</taxon>
        <taxon>Hypsibioidea</taxon>
        <taxon>Ramazzottiidae</taxon>
        <taxon>Ramazzottius</taxon>
    </lineage>
</organism>
<evidence type="ECO:0000256" key="1">
    <source>
        <dbReference type="SAM" id="Phobius"/>
    </source>
</evidence>
<keyword evidence="1" id="KW-0812">Transmembrane</keyword>
<sequence length="208" mass="23824">MRSQLPVPSSVGGMDEKHALYLSEYNKNNYCTLFVIIVNVLTGFGVAAIEIAQLTYVWNLPHLKYRIEQYTLFGESCPGLWLGFFFLMTALAGILARHSRTHIVHRHVRYTIFATMNIINIVTSLLMVAFVAYTLDRLRFDYPQLCKGLQWAANTYDHVCDYEEGYYVITALLVSMMFLYTLETIVSFIGAIYGYSKVCNCSYKQLPS</sequence>
<gene>
    <name evidence="2" type="primary">RvY_05047-1</name>
    <name evidence="2" type="synonym">RvY_05047.1</name>
    <name evidence="2" type="ORF">RvY_05047</name>
</gene>
<name>A0A1D1UTP8_RAMVA</name>
<feature type="transmembrane region" description="Helical" evidence="1">
    <location>
        <begin position="166"/>
        <end position="195"/>
    </location>
</feature>
<dbReference type="OrthoDB" id="10405613at2759"/>
<dbReference type="EMBL" id="BDGG01000002">
    <property type="protein sequence ID" value="GAU93056.1"/>
    <property type="molecule type" value="Genomic_DNA"/>
</dbReference>
<feature type="transmembrane region" description="Helical" evidence="1">
    <location>
        <begin position="108"/>
        <end position="133"/>
    </location>
</feature>
<accession>A0A1D1UTP8</accession>
<keyword evidence="3" id="KW-1185">Reference proteome</keyword>
<keyword evidence="1" id="KW-1133">Transmembrane helix</keyword>
<dbReference type="AlphaFoldDB" id="A0A1D1UTP8"/>
<evidence type="ECO:0000313" key="3">
    <source>
        <dbReference type="Proteomes" id="UP000186922"/>
    </source>
</evidence>
<dbReference type="Proteomes" id="UP000186922">
    <property type="component" value="Unassembled WGS sequence"/>
</dbReference>
<reference evidence="2 3" key="1">
    <citation type="journal article" date="2016" name="Nat. Commun.">
        <title>Extremotolerant tardigrade genome and improved radiotolerance of human cultured cells by tardigrade-unique protein.</title>
        <authorList>
            <person name="Hashimoto T."/>
            <person name="Horikawa D.D."/>
            <person name="Saito Y."/>
            <person name="Kuwahara H."/>
            <person name="Kozuka-Hata H."/>
            <person name="Shin-I T."/>
            <person name="Minakuchi Y."/>
            <person name="Ohishi K."/>
            <person name="Motoyama A."/>
            <person name="Aizu T."/>
            <person name="Enomoto A."/>
            <person name="Kondo K."/>
            <person name="Tanaka S."/>
            <person name="Hara Y."/>
            <person name="Koshikawa S."/>
            <person name="Sagara H."/>
            <person name="Miura T."/>
            <person name="Yokobori S."/>
            <person name="Miyagawa K."/>
            <person name="Suzuki Y."/>
            <person name="Kubo T."/>
            <person name="Oyama M."/>
            <person name="Kohara Y."/>
            <person name="Fujiyama A."/>
            <person name="Arakawa K."/>
            <person name="Katayama T."/>
            <person name="Toyoda A."/>
            <person name="Kunieda T."/>
        </authorList>
    </citation>
    <scope>NUCLEOTIDE SEQUENCE [LARGE SCALE GENOMIC DNA]</scope>
    <source>
        <strain evidence="2 3">YOKOZUNA-1</strain>
    </source>
</reference>
<proteinExistence type="predicted"/>
<feature type="transmembrane region" description="Helical" evidence="1">
    <location>
        <begin position="78"/>
        <end position="96"/>
    </location>
</feature>
<comment type="caution">
    <text evidence="2">The sequence shown here is derived from an EMBL/GenBank/DDBJ whole genome shotgun (WGS) entry which is preliminary data.</text>
</comment>